<dbReference type="AlphaFoldDB" id="A0A9P8P956"/>
<feature type="region of interest" description="Disordered" evidence="1">
    <location>
        <begin position="104"/>
        <end position="189"/>
    </location>
</feature>
<dbReference type="CDD" id="cd00167">
    <property type="entry name" value="SANT"/>
    <property type="match status" value="2"/>
</dbReference>
<feature type="region of interest" description="Disordered" evidence="1">
    <location>
        <begin position="1"/>
        <end position="61"/>
    </location>
</feature>
<feature type="compositionally biased region" description="Polar residues" evidence="1">
    <location>
        <begin position="22"/>
        <end position="60"/>
    </location>
</feature>
<evidence type="ECO:0000256" key="1">
    <source>
        <dbReference type="SAM" id="MobiDB-lite"/>
    </source>
</evidence>
<evidence type="ECO:0008006" key="6">
    <source>
        <dbReference type="Google" id="ProtNLM"/>
    </source>
</evidence>
<feature type="domain" description="Myb-like" evidence="2">
    <location>
        <begin position="57"/>
        <end position="101"/>
    </location>
</feature>
<dbReference type="Gene3D" id="1.10.10.60">
    <property type="entry name" value="Homeodomain-like"/>
    <property type="match status" value="1"/>
</dbReference>
<dbReference type="InterPro" id="IPR001005">
    <property type="entry name" value="SANT/Myb"/>
</dbReference>
<dbReference type="PROSITE" id="PS50090">
    <property type="entry name" value="MYB_LIKE"/>
    <property type="match status" value="1"/>
</dbReference>
<dbReference type="PROSITE" id="PS51294">
    <property type="entry name" value="HTH_MYB"/>
    <property type="match status" value="1"/>
</dbReference>
<dbReference type="InterPro" id="IPR009057">
    <property type="entry name" value="Homeodomain-like_sf"/>
</dbReference>
<name>A0A9P8P956_9ASCO</name>
<organism evidence="4 5">
    <name type="scientific">Wickerhamomyces mucosus</name>
    <dbReference type="NCBI Taxonomy" id="1378264"/>
    <lineage>
        <taxon>Eukaryota</taxon>
        <taxon>Fungi</taxon>
        <taxon>Dikarya</taxon>
        <taxon>Ascomycota</taxon>
        <taxon>Saccharomycotina</taxon>
        <taxon>Saccharomycetes</taxon>
        <taxon>Phaffomycetales</taxon>
        <taxon>Wickerhamomycetaceae</taxon>
        <taxon>Wickerhamomyces</taxon>
    </lineage>
</organism>
<evidence type="ECO:0000313" key="5">
    <source>
        <dbReference type="Proteomes" id="UP000769528"/>
    </source>
</evidence>
<feature type="compositionally biased region" description="Low complexity" evidence="1">
    <location>
        <begin position="114"/>
        <end position="145"/>
    </location>
</feature>
<sequence>MTSRSTAAQLSPGSTPLAIVSSVDSRTNSDNSKASTTTSNKDSSSGKITRVFSRTPSSWDPQDDLLLRHLKEELKLGWKEISTHFNNRTPNACQFRWRRLRSGSLKSQSATNNTDASTSITPTPTITTTSTGNTTTTTTATSTPSLQGLLKNELDSPSSILNDTKSPNSVKDPISSNSSVSSNSPKTDSHELIIEPNWDHFNSVSTFGAPASTETPLPVAQALLAHWTKEEDELLANIRRKRSLSFTELSILLPTRTENEILLRIDELKRVSSPSLLPQYQNSSVDSPTQIKSPLKNRRSSSINKIPSSTIKRSYSTTANFNPSPSQVKFSSIYSTSGSSNSNFLSQDFIRSKSFSISHTNSNERTFSRRKSSLVLNNSNGSLVKQLLNNINKDLIFNDDNDNDNALVIDES</sequence>
<proteinExistence type="predicted"/>
<gene>
    <name evidence="4" type="ORF">WICMUC_005166</name>
</gene>
<feature type="domain" description="HTH myb-type" evidence="3">
    <location>
        <begin position="58"/>
        <end position="105"/>
    </location>
</feature>
<feature type="compositionally biased region" description="Low complexity" evidence="1">
    <location>
        <begin position="169"/>
        <end position="186"/>
    </location>
</feature>
<reference evidence="4" key="1">
    <citation type="journal article" date="2021" name="Open Biol.">
        <title>Shared evolutionary footprints suggest mitochondrial oxidative damage underlies multiple complex I losses in fungi.</title>
        <authorList>
            <person name="Schikora-Tamarit M.A."/>
            <person name="Marcet-Houben M."/>
            <person name="Nosek J."/>
            <person name="Gabaldon T."/>
        </authorList>
    </citation>
    <scope>NUCLEOTIDE SEQUENCE</scope>
    <source>
        <strain evidence="4">CBS6341</strain>
    </source>
</reference>
<dbReference type="OrthoDB" id="2143914at2759"/>
<protein>
    <recommendedName>
        <fullName evidence="6">Myb-like domain-containing protein</fullName>
    </recommendedName>
</protein>
<feature type="compositionally biased region" description="Polar residues" evidence="1">
    <location>
        <begin position="1"/>
        <end position="14"/>
    </location>
</feature>
<evidence type="ECO:0000313" key="4">
    <source>
        <dbReference type="EMBL" id="KAH3667888.1"/>
    </source>
</evidence>
<reference evidence="4" key="2">
    <citation type="submission" date="2021-01" db="EMBL/GenBank/DDBJ databases">
        <authorList>
            <person name="Schikora-Tamarit M.A."/>
        </authorList>
    </citation>
    <scope>NUCLEOTIDE SEQUENCE</scope>
    <source>
        <strain evidence="4">CBS6341</strain>
    </source>
</reference>
<evidence type="ECO:0000259" key="3">
    <source>
        <dbReference type="PROSITE" id="PS51294"/>
    </source>
</evidence>
<feature type="compositionally biased region" description="Polar residues" evidence="1">
    <location>
        <begin position="155"/>
        <end position="168"/>
    </location>
</feature>
<feature type="compositionally biased region" description="Polar residues" evidence="1">
    <location>
        <begin position="277"/>
        <end position="292"/>
    </location>
</feature>
<keyword evidence="5" id="KW-1185">Reference proteome</keyword>
<feature type="compositionally biased region" description="Polar residues" evidence="1">
    <location>
        <begin position="104"/>
        <end position="113"/>
    </location>
</feature>
<comment type="caution">
    <text evidence="4">The sequence shown here is derived from an EMBL/GenBank/DDBJ whole genome shotgun (WGS) entry which is preliminary data.</text>
</comment>
<dbReference type="SMART" id="SM00717">
    <property type="entry name" value="SANT"/>
    <property type="match status" value="2"/>
</dbReference>
<dbReference type="InterPro" id="IPR017930">
    <property type="entry name" value="Myb_dom"/>
</dbReference>
<dbReference type="SUPFAM" id="SSF46689">
    <property type="entry name" value="Homeodomain-like"/>
    <property type="match status" value="2"/>
</dbReference>
<feature type="compositionally biased region" description="Polar residues" evidence="1">
    <location>
        <begin position="300"/>
        <end position="309"/>
    </location>
</feature>
<feature type="region of interest" description="Disordered" evidence="1">
    <location>
        <begin position="277"/>
        <end position="309"/>
    </location>
</feature>
<accession>A0A9P8P956</accession>
<dbReference type="Proteomes" id="UP000769528">
    <property type="component" value="Unassembled WGS sequence"/>
</dbReference>
<evidence type="ECO:0000259" key="2">
    <source>
        <dbReference type="PROSITE" id="PS50090"/>
    </source>
</evidence>
<dbReference type="EMBL" id="JAEUBF010001375">
    <property type="protein sequence ID" value="KAH3667888.1"/>
    <property type="molecule type" value="Genomic_DNA"/>
</dbReference>
<dbReference type="Pfam" id="PF13921">
    <property type="entry name" value="Myb_DNA-bind_6"/>
    <property type="match status" value="1"/>
</dbReference>